<evidence type="ECO:0000313" key="11">
    <source>
        <dbReference type="Proteomes" id="UP000003178"/>
    </source>
</evidence>
<evidence type="ECO:0000256" key="6">
    <source>
        <dbReference type="ARBA" id="ARBA00023136"/>
    </source>
</evidence>
<organism evidence="10 11">
    <name type="scientific">Peptacetobacter hiranonis (strain DSM 13275 / JCM 10541 / KCTC 15199 / TO-931)</name>
    <name type="common">Clostridium hiranonis</name>
    <dbReference type="NCBI Taxonomy" id="500633"/>
    <lineage>
        <taxon>Bacteria</taxon>
        <taxon>Bacillati</taxon>
        <taxon>Bacillota</taxon>
        <taxon>Clostridia</taxon>
        <taxon>Peptostreptococcales</taxon>
        <taxon>Peptostreptococcaceae</taxon>
        <taxon>Peptacetobacter</taxon>
    </lineage>
</organism>
<evidence type="ECO:0000256" key="5">
    <source>
        <dbReference type="ARBA" id="ARBA00022989"/>
    </source>
</evidence>
<evidence type="ECO:0000259" key="9">
    <source>
        <dbReference type="Pfam" id="PF12821"/>
    </source>
</evidence>
<keyword evidence="11" id="KW-1185">Reference proteome</keyword>
<proteinExistence type="inferred from homology"/>
<dbReference type="PANTHER" id="PTHR34390">
    <property type="entry name" value="UPF0442 PROTEIN YJJB-RELATED"/>
    <property type="match status" value="1"/>
</dbReference>
<keyword evidence="3" id="KW-0997">Cell inner membrane</keyword>
<feature type="domain" description="Threonine/Serine exporter ThrE" evidence="9">
    <location>
        <begin position="10"/>
        <end position="137"/>
    </location>
</feature>
<dbReference type="Proteomes" id="UP000003178">
    <property type="component" value="Unassembled WGS sequence"/>
</dbReference>
<sequence length="172" mass="19126">MFKMRLALEVVLCIIAAYSFGVIFNIKGKYLRISAIGGGIAWLSYKLLLMAGMENNLSFFFATICFGIYVEVCARIYNAPSTIMSVCAMIILVPGYGVYNTLYAFLTNDYTAGVRNGISTLMVAGAISLGLVFITTIFRRRKTNDILSKIINSFKKINKNSSEDDDIKIEDF</sequence>
<dbReference type="Pfam" id="PF12821">
    <property type="entry name" value="ThrE_2"/>
    <property type="match status" value="1"/>
</dbReference>
<dbReference type="InterPro" id="IPR050539">
    <property type="entry name" value="ThrE_Dicarb/AminoAcid_Exp"/>
</dbReference>
<reference evidence="10 11" key="2">
    <citation type="submission" date="2008-10" db="EMBL/GenBank/DDBJ databases">
        <title>Draft genome sequence of Clostridium hiranonis (DSM 13275).</title>
        <authorList>
            <person name="Sudarsanam P."/>
            <person name="Ley R."/>
            <person name="Guruge J."/>
            <person name="Turnbaugh P.J."/>
            <person name="Mahowald M."/>
            <person name="Liep D."/>
            <person name="Gordon J."/>
        </authorList>
    </citation>
    <scope>NUCLEOTIDE SEQUENCE [LARGE SCALE GENOMIC DNA]</scope>
    <source>
        <strain evidence="10 11">DSM 13275</strain>
    </source>
</reference>
<dbReference type="eggNOG" id="COG3610">
    <property type="taxonomic scope" value="Bacteria"/>
</dbReference>
<dbReference type="EMBL" id="ABWP01000074">
    <property type="protein sequence ID" value="EEA84363.1"/>
    <property type="molecule type" value="Genomic_DNA"/>
</dbReference>
<reference evidence="10 11" key="1">
    <citation type="submission" date="2008-09" db="EMBL/GenBank/DDBJ databases">
        <authorList>
            <person name="Fulton L."/>
            <person name="Clifton S."/>
            <person name="Fulton B."/>
            <person name="Xu J."/>
            <person name="Minx P."/>
            <person name="Pepin K.H."/>
            <person name="Johnson M."/>
            <person name="Thiruvilangam P."/>
            <person name="Bhonagiri V."/>
            <person name="Nash W.E."/>
            <person name="Mardis E.R."/>
            <person name="Wilson R.K."/>
        </authorList>
    </citation>
    <scope>NUCLEOTIDE SEQUENCE [LARGE SCALE GENOMIC DNA]</scope>
    <source>
        <strain evidence="10 11">DSM 13275</strain>
    </source>
</reference>
<evidence type="ECO:0000256" key="2">
    <source>
        <dbReference type="ARBA" id="ARBA00022475"/>
    </source>
</evidence>
<evidence type="ECO:0000256" key="1">
    <source>
        <dbReference type="ARBA" id="ARBA00004651"/>
    </source>
</evidence>
<comment type="similarity">
    <text evidence="7">Belongs to the ThrE exporter (TC 2.A.79) family.</text>
</comment>
<evidence type="ECO:0000256" key="8">
    <source>
        <dbReference type="SAM" id="Phobius"/>
    </source>
</evidence>
<comment type="caution">
    <text evidence="10">The sequence shown here is derived from an EMBL/GenBank/DDBJ whole genome shotgun (WGS) entry which is preliminary data.</text>
</comment>
<keyword evidence="2" id="KW-1003">Cell membrane</keyword>
<dbReference type="AlphaFoldDB" id="B6G1H9"/>
<keyword evidence="6 8" id="KW-0472">Membrane</keyword>
<feature type="transmembrane region" description="Helical" evidence="8">
    <location>
        <begin position="33"/>
        <end position="51"/>
    </location>
</feature>
<dbReference type="HOGENOM" id="CLU_117642_0_2_9"/>
<accession>B6G1H9</accession>
<feature type="transmembrane region" description="Helical" evidence="8">
    <location>
        <begin position="6"/>
        <end position="26"/>
    </location>
</feature>
<dbReference type="GO" id="GO:0005886">
    <property type="term" value="C:plasma membrane"/>
    <property type="evidence" value="ECO:0007669"/>
    <property type="project" value="UniProtKB-SubCell"/>
</dbReference>
<dbReference type="InterPro" id="IPR024528">
    <property type="entry name" value="ThrE_2"/>
</dbReference>
<keyword evidence="5 8" id="KW-1133">Transmembrane helix</keyword>
<name>B6G1H9_PEPHT</name>
<comment type="subcellular location">
    <subcellularLocation>
        <location evidence="1">Cell membrane</location>
        <topology evidence="1">Multi-pass membrane protein</topology>
    </subcellularLocation>
</comment>
<protein>
    <recommendedName>
        <fullName evidence="9">Threonine/Serine exporter ThrE domain-containing protein</fullName>
    </recommendedName>
</protein>
<keyword evidence="4 8" id="KW-0812">Transmembrane</keyword>
<dbReference type="PANTHER" id="PTHR34390:SF1">
    <property type="entry name" value="SUCCINATE TRANSPORTER SUBUNIT YJJB-RELATED"/>
    <property type="match status" value="1"/>
</dbReference>
<feature type="transmembrane region" description="Helical" evidence="8">
    <location>
        <begin position="118"/>
        <end position="138"/>
    </location>
</feature>
<feature type="transmembrane region" description="Helical" evidence="8">
    <location>
        <begin position="86"/>
        <end position="106"/>
    </location>
</feature>
<dbReference type="STRING" id="500633.CLOHIR_01986"/>
<evidence type="ECO:0000313" key="10">
    <source>
        <dbReference type="EMBL" id="EEA84363.1"/>
    </source>
</evidence>
<evidence type="ECO:0000256" key="7">
    <source>
        <dbReference type="ARBA" id="ARBA00034125"/>
    </source>
</evidence>
<evidence type="ECO:0000256" key="3">
    <source>
        <dbReference type="ARBA" id="ARBA00022519"/>
    </source>
</evidence>
<evidence type="ECO:0000256" key="4">
    <source>
        <dbReference type="ARBA" id="ARBA00022692"/>
    </source>
</evidence>
<feature type="transmembrane region" description="Helical" evidence="8">
    <location>
        <begin position="57"/>
        <end position="74"/>
    </location>
</feature>
<gene>
    <name evidence="10" type="ORF">CLOHIR_01986</name>
</gene>
<dbReference type="GO" id="GO:0015744">
    <property type="term" value="P:succinate transport"/>
    <property type="evidence" value="ECO:0007669"/>
    <property type="project" value="TreeGrafter"/>
</dbReference>